<dbReference type="AlphaFoldDB" id="A0A4Q5LVY8"/>
<dbReference type="RefSeq" id="WP_130023249.1">
    <property type="nucleotide sequence ID" value="NZ_SEWF01000040.1"/>
</dbReference>
<dbReference type="GO" id="GO:0016301">
    <property type="term" value="F:kinase activity"/>
    <property type="evidence" value="ECO:0007669"/>
    <property type="project" value="InterPro"/>
</dbReference>
<sequence length="304" mass="33979">MIRPLTDNLLVTEFLEGILGEDSDIIKSKTVSKISAAELTIKGFDLDNNTLNSRKYRDPNFSTDRDRRKLRDQIVEELSNMKRLSDDNDIVLGEGGALPLTTVKKESQAYIVTGLPASGKSGIANKIADSFGAALLDSDYAKRKLPEFEDFNAGASIIHKESGAIIFGSATFNSTSFETLLDKFSVDNTNIVVPKIGDSVEELLSLKKKLNEFGYEVHLTLVSLDRKKATERAIKRFESTGRYVPLSRIYDVYANEPILSYYRIKTFHEHEFKSVGKISNDVEVGMPPRFIACNNISNPAYLYK</sequence>
<name>A0A4Q5LVY8_9BACT</name>
<keyword evidence="2" id="KW-0067">ATP-binding</keyword>
<organism evidence="4 5">
    <name type="scientific">Emticicia agri</name>
    <dbReference type="NCBI Taxonomy" id="2492393"/>
    <lineage>
        <taxon>Bacteria</taxon>
        <taxon>Pseudomonadati</taxon>
        <taxon>Bacteroidota</taxon>
        <taxon>Cytophagia</taxon>
        <taxon>Cytophagales</taxon>
        <taxon>Leadbetterellaceae</taxon>
        <taxon>Emticicia</taxon>
    </lineage>
</organism>
<dbReference type="InterPro" id="IPR010488">
    <property type="entry name" value="Zeta_toxin_domain"/>
</dbReference>
<dbReference type="SUPFAM" id="SSF52540">
    <property type="entry name" value="P-loop containing nucleoside triphosphate hydrolases"/>
    <property type="match status" value="1"/>
</dbReference>
<accession>A0A4Q5LVY8</accession>
<reference evidence="4 5" key="1">
    <citation type="submission" date="2019-02" db="EMBL/GenBank/DDBJ databases">
        <title>Bacterial novel species Emticicia sp. 17J42-9 isolated from soil.</title>
        <authorList>
            <person name="Jung H.-Y."/>
        </authorList>
    </citation>
    <scope>NUCLEOTIDE SEQUENCE [LARGE SCALE GENOMIC DNA]</scope>
    <source>
        <strain evidence="4 5">17J42-9</strain>
    </source>
</reference>
<comment type="caution">
    <text evidence="4">The sequence shown here is derived from an EMBL/GenBank/DDBJ whole genome shotgun (WGS) entry which is preliminary data.</text>
</comment>
<dbReference type="Proteomes" id="UP000293162">
    <property type="component" value="Unassembled WGS sequence"/>
</dbReference>
<protein>
    <recommendedName>
        <fullName evidence="3">Zeta toxin domain-containing protein</fullName>
    </recommendedName>
</protein>
<keyword evidence="5" id="KW-1185">Reference proteome</keyword>
<dbReference type="Pfam" id="PF06414">
    <property type="entry name" value="Zeta_toxin"/>
    <property type="match status" value="1"/>
</dbReference>
<evidence type="ECO:0000259" key="3">
    <source>
        <dbReference type="Pfam" id="PF06414"/>
    </source>
</evidence>
<dbReference type="InterPro" id="IPR027417">
    <property type="entry name" value="P-loop_NTPase"/>
</dbReference>
<dbReference type="OrthoDB" id="660434at2"/>
<dbReference type="EMBL" id="SEWF01000040">
    <property type="protein sequence ID" value="RYU93643.1"/>
    <property type="molecule type" value="Genomic_DNA"/>
</dbReference>
<evidence type="ECO:0000256" key="1">
    <source>
        <dbReference type="ARBA" id="ARBA00022741"/>
    </source>
</evidence>
<evidence type="ECO:0000256" key="2">
    <source>
        <dbReference type="ARBA" id="ARBA00022840"/>
    </source>
</evidence>
<evidence type="ECO:0000313" key="4">
    <source>
        <dbReference type="EMBL" id="RYU93643.1"/>
    </source>
</evidence>
<feature type="domain" description="Zeta toxin" evidence="3">
    <location>
        <begin position="105"/>
        <end position="254"/>
    </location>
</feature>
<dbReference type="Gene3D" id="3.40.50.300">
    <property type="entry name" value="P-loop containing nucleotide triphosphate hydrolases"/>
    <property type="match status" value="1"/>
</dbReference>
<dbReference type="GO" id="GO:0005524">
    <property type="term" value="F:ATP binding"/>
    <property type="evidence" value="ECO:0007669"/>
    <property type="project" value="UniProtKB-KW"/>
</dbReference>
<proteinExistence type="predicted"/>
<keyword evidence="1" id="KW-0547">Nucleotide-binding</keyword>
<evidence type="ECO:0000313" key="5">
    <source>
        <dbReference type="Proteomes" id="UP000293162"/>
    </source>
</evidence>
<gene>
    <name evidence="4" type="ORF">EWM59_21155</name>
</gene>